<keyword evidence="4" id="KW-0964">Secreted</keyword>
<dbReference type="InterPro" id="IPR020054">
    <property type="entry name" value="Prot_inh_SSI_I16_CS"/>
</dbReference>
<keyword evidence="6 8" id="KW-0722">Serine protease inhibitor</keyword>
<feature type="signal peptide" evidence="10">
    <location>
        <begin position="1"/>
        <end position="31"/>
    </location>
</feature>
<dbReference type="EMBL" id="AP023440">
    <property type="protein sequence ID" value="BCL26891.1"/>
    <property type="molecule type" value="Genomic_DNA"/>
</dbReference>
<dbReference type="InterPro" id="IPR023549">
    <property type="entry name" value="Subtilisin_inhibitor"/>
</dbReference>
<comment type="subcellular location">
    <subcellularLocation>
        <location evidence="1">Secreted</location>
    </subcellularLocation>
</comment>
<evidence type="ECO:0000256" key="8">
    <source>
        <dbReference type="RuleBase" id="RU003471"/>
    </source>
</evidence>
<keyword evidence="5 8" id="KW-0646">Protease inhibitor</keyword>
<evidence type="ECO:0000259" key="11">
    <source>
        <dbReference type="Pfam" id="PF00720"/>
    </source>
</evidence>
<keyword evidence="7" id="KW-1015">Disulfide bond</keyword>
<protein>
    <submittedName>
        <fullName evidence="12">Subtilase-type protease inhibitor</fullName>
    </submittedName>
</protein>
<evidence type="ECO:0000313" key="12">
    <source>
        <dbReference type="EMBL" id="BCL26891.1"/>
    </source>
</evidence>
<evidence type="ECO:0000256" key="1">
    <source>
        <dbReference type="ARBA" id="ARBA00004613"/>
    </source>
</evidence>
<organism evidence="12 13">
    <name type="scientific">Streptomyces aurantiacus</name>
    <dbReference type="NCBI Taxonomy" id="47760"/>
    <lineage>
        <taxon>Bacteria</taxon>
        <taxon>Bacillati</taxon>
        <taxon>Actinomycetota</taxon>
        <taxon>Actinomycetes</taxon>
        <taxon>Kitasatosporales</taxon>
        <taxon>Streptomycetaceae</taxon>
        <taxon>Streptomyces</taxon>
        <taxon>Streptomyces aurantiacus group</taxon>
    </lineage>
</organism>
<evidence type="ECO:0000256" key="4">
    <source>
        <dbReference type="ARBA" id="ARBA00022525"/>
    </source>
</evidence>
<evidence type="ECO:0000256" key="10">
    <source>
        <dbReference type="SAM" id="SignalP"/>
    </source>
</evidence>
<dbReference type="AlphaFoldDB" id="A0A7G1NWU0"/>
<gene>
    <name evidence="12" type="primary">sti1</name>
    <name evidence="12" type="ORF">GCM10017557_17500</name>
</gene>
<dbReference type="GO" id="GO:0005576">
    <property type="term" value="C:extracellular region"/>
    <property type="evidence" value="ECO:0007669"/>
    <property type="project" value="UniProtKB-SubCell"/>
</dbReference>
<comment type="subunit">
    <text evidence="3">Homodimer.</text>
</comment>
<evidence type="ECO:0000256" key="5">
    <source>
        <dbReference type="ARBA" id="ARBA00022690"/>
    </source>
</evidence>
<dbReference type="PROSITE" id="PS00999">
    <property type="entry name" value="SSI"/>
    <property type="match status" value="1"/>
</dbReference>
<evidence type="ECO:0000313" key="13">
    <source>
        <dbReference type="Proteomes" id="UP000516444"/>
    </source>
</evidence>
<dbReference type="InterPro" id="IPR036819">
    <property type="entry name" value="Subtilisin_inhibitor-like_sf"/>
</dbReference>
<dbReference type="GO" id="GO:0004867">
    <property type="term" value="F:serine-type endopeptidase inhibitor activity"/>
    <property type="evidence" value="ECO:0007669"/>
    <property type="project" value="UniProtKB-KW"/>
</dbReference>
<dbReference type="InterPro" id="IPR000691">
    <property type="entry name" value="Prot_inh_I16_SSI"/>
</dbReference>
<feature type="region of interest" description="Disordered" evidence="9">
    <location>
        <begin position="51"/>
        <end position="70"/>
    </location>
</feature>
<feature type="chain" id="PRO_5028831459" evidence="10">
    <location>
        <begin position="32"/>
        <end position="159"/>
    </location>
</feature>
<dbReference type="Pfam" id="PF00720">
    <property type="entry name" value="SSI"/>
    <property type="match status" value="1"/>
</dbReference>
<accession>A0A7G1NWU0</accession>
<feature type="domain" description="Subtilisin inhibitor" evidence="11">
    <location>
        <begin position="72"/>
        <end position="140"/>
    </location>
</feature>
<evidence type="ECO:0000256" key="6">
    <source>
        <dbReference type="ARBA" id="ARBA00022900"/>
    </source>
</evidence>
<evidence type="ECO:0000256" key="7">
    <source>
        <dbReference type="ARBA" id="ARBA00023157"/>
    </source>
</evidence>
<evidence type="ECO:0000256" key="3">
    <source>
        <dbReference type="ARBA" id="ARBA00011738"/>
    </source>
</evidence>
<evidence type="ECO:0000256" key="9">
    <source>
        <dbReference type="SAM" id="MobiDB-lite"/>
    </source>
</evidence>
<name>A0A7G1NWU0_9ACTN</name>
<dbReference type="Gene3D" id="3.30.350.10">
    <property type="entry name" value="Subtilisin inhibitor-like"/>
    <property type="match status" value="1"/>
</dbReference>
<dbReference type="Proteomes" id="UP000516444">
    <property type="component" value="Chromosome"/>
</dbReference>
<dbReference type="PRINTS" id="PR00294">
    <property type="entry name" value="SSBTLNINHBTR"/>
</dbReference>
<evidence type="ECO:0000256" key="2">
    <source>
        <dbReference type="ARBA" id="ARBA00010472"/>
    </source>
</evidence>
<keyword evidence="13" id="KW-1185">Reference proteome</keyword>
<comment type="similarity">
    <text evidence="2 8">Belongs to the protease inhibitor I16 (SSI) family.</text>
</comment>
<sequence>MTNNQKATTAVRACLLAACALLVAGPVPARAAALPQSPPGDWLYVTVTRGDARTGDPRTGDPRTGDVRSGDTRGALLLCDPPQGHAHAARACEELRAAHGDVGRIPLKETFCPMVYAPLTAAARGEWGGRTITYEETFANACALTARTGAVFALPEEPH</sequence>
<proteinExistence type="inferred from homology"/>
<keyword evidence="10" id="KW-0732">Signal</keyword>
<dbReference type="SUPFAM" id="SSF55399">
    <property type="entry name" value="Subtilisin inhibitor"/>
    <property type="match status" value="1"/>
</dbReference>
<dbReference type="RefSeq" id="WP_190849857.1">
    <property type="nucleotide sequence ID" value="NZ_AP023440.1"/>
</dbReference>
<dbReference type="KEGG" id="sgm:GCM10017557_17500"/>
<reference evidence="12 13" key="1">
    <citation type="journal article" date="2014" name="Int. J. Syst. Evol. Microbiol.">
        <title>Complete genome sequence of Corynebacterium casei LMG S-19264T (=DSM 44701T), isolated from a smear-ripened cheese.</title>
        <authorList>
            <consortium name="US DOE Joint Genome Institute (JGI-PGF)"/>
            <person name="Walter F."/>
            <person name="Albersmeier A."/>
            <person name="Kalinowski J."/>
            <person name="Ruckert C."/>
        </authorList>
    </citation>
    <scope>NUCLEOTIDE SEQUENCE [LARGE SCALE GENOMIC DNA]</scope>
    <source>
        <strain evidence="12 13">JCM 4677</strain>
    </source>
</reference>